<proteinExistence type="predicted"/>
<feature type="transmembrane region" description="Helical" evidence="1">
    <location>
        <begin position="36"/>
        <end position="55"/>
    </location>
</feature>
<keyword evidence="1" id="KW-0812">Transmembrane</keyword>
<gene>
    <name evidence="2" type="ORF">ACFO5X_23185</name>
</gene>
<dbReference type="Proteomes" id="UP001595973">
    <property type="component" value="Unassembled WGS sequence"/>
</dbReference>
<accession>A0ABV9KMU3</accession>
<evidence type="ECO:0000313" key="3">
    <source>
        <dbReference type="Proteomes" id="UP001595973"/>
    </source>
</evidence>
<keyword evidence="3" id="KW-1185">Reference proteome</keyword>
<comment type="caution">
    <text evidence="2">The sequence shown here is derived from an EMBL/GenBank/DDBJ whole genome shotgun (WGS) entry which is preliminary data.</text>
</comment>
<dbReference type="RefSeq" id="WP_380722047.1">
    <property type="nucleotide sequence ID" value="NZ_JBHSGI010000033.1"/>
</dbReference>
<evidence type="ECO:0000256" key="1">
    <source>
        <dbReference type="SAM" id="Phobius"/>
    </source>
</evidence>
<keyword evidence="1" id="KW-0472">Membrane</keyword>
<reference evidence="3" key="1">
    <citation type="journal article" date="2019" name="Int. J. Syst. Evol. Microbiol.">
        <title>The Global Catalogue of Microorganisms (GCM) 10K type strain sequencing project: providing services to taxonomists for standard genome sequencing and annotation.</title>
        <authorList>
            <consortium name="The Broad Institute Genomics Platform"/>
            <consortium name="The Broad Institute Genome Sequencing Center for Infectious Disease"/>
            <person name="Wu L."/>
            <person name="Ma J."/>
        </authorList>
    </citation>
    <scope>NUCLEOTIDE SEQUENCE [LARGE SCALE GENOMIC DNA]</scope>
    <source>
        <strain evidence="3">CGMCC 4.7283</strain>
    </source>
</reference>
<name>A0ABV9KMU3_9RHOB</name>
<sequence>MLLKHILLLIFPSLVVSVALSLTMKRALGKGPISKLFSVIIYSLPLLISLIFLPANVQELRGVNNFWSDCLNVFAEQDSKINATKICFDALLGPDGNIPQTSQQPNWKISTGPASGDWDLGDYVLSSSEPVVSFLCGDKMLEIFIQFSRKEKEYFQLSTQVGTLFYTTYRVFFVFEHGLSLELPMEIDRSSRGDRVGFRLVRLPGGKRVGRISDEVIQRIVEGRDFHIAISKDGALWRQEQIIDAAGFAVAWKMANVSNSERQLMRGSSVQCNKFVKT</sequence>
<protein>
    <submittedName>
        <fullName evidence="2">Uncharacterized protein</fullName>
    </submittedName>
</protein>
<feature type="transmembrane region" description="Helical" evidence="1">
    <location>
        <begin position="6"/>
        <end position="24"/>
    </location>
</feature>
<organism evidence="2 3">
    <name type="scientific">Seohaeicola nanhaiensis</name>
    <dbReference type="NCBI Taxonomy" id="1387282"/>
    <lineage>
        <taxon>Bacteria</taxon>
        <taxon>Pseudomonadati</taxon>
        <taxon>Pseudomonadota</taxon>
        <taxon>Alphaproteobacteria</taxon>
        <taxon>Rhodobacterales</taxon>
        <taxon>Roseobacteraceae</taxon>
        <taxon>Seohaeicola</taxon>
    </lineage>
</organism>
<keyword evidence="1" id="KW-1133">Transmembrane helix</keyword>
<evidence type="ECO:0000313" key="2">
    <source>
        <dbReference type="EMBL" id="MFC4671477.1"/>
    </source>
</evidence>
<dbReference type="EMBL" id="JBHSGI010000033">
    <property type="protein sequence ID" value="MFC4671477.1"/>
    <property type="molecule type" value="Genomic_DNA"/>
</dbReference>